<organism evidence="4 5">
    <name type="scientific">Truncatella angustata</name>
    <dbReference type="NCBI Taxonomy" id="152316"/>
    <lineage>
        <taxon>Eukaryota</taxon>
        <taxon>Fungi</taxon>
        <taxon>Dikarya</taxon>
        <taxon>Ascomycota</taxon>
        <taxon>Pezizomycotina</taxon>
        <taxon>Sordariomycetes</taxon>
        <taxon>Xylariomycetidae</taxon>
        <taxon>Amphisphaeriales</taxon>
        <taxon>Sporocadaceae</taxon>
        <taxon>Truncatella</taxon>
    </lineage>
</organism>
<feature type="chain" id="PRO_5040181868" evidence="2">
    <location>
        <begin position="23"/>
        <end position="964"/>
    </location>
</feature>
<evidence type="ECO:0000313" key="4">
    <source>
        <dbReference type="EMBL" id="KAH6654398.1"/>
    </source>
</evidence>
<dbReference type="RefSeq" id="XP_045958668.1">
    <property type="nucleotide sequence ID" value="XM_046107324.1"/>
</dbReference>
<dbReference type="PANTHER" id="PTHR31339:SF9">
    <property type="entry name" value="PLASMIN AND FIBRONECTIN-BINDING PROTEIN A"/>
    <property type="match status" value="1"/>
</dbReference>
<feature type="compositionally biased region" description="Low complexity" evidence="1">
    <location>
        <begin position="906"/>
        <end position="930"/>
    </location>
</feature>
<feature type="compositionally biased region" description="Gly residues" evidence="1">
    <location>
        <begin position="889"/>
        <end position="905"/>
    </location>
</feature>
<comment type="caution">
    <text evidence="4">The sequence shown here is derived from an EMBL/GenBank/DDBJ whole genome shotgun (WGS) entry which is preliminary data.</text>
</comment>
<dbReference type="Pfam" id="PF12708">
    <property type="entry name" value="Pect-lyase_RHGA_epim"/>
    <property type="match status" value="2"/>
</dbReference>
<evidence type="ECO:0000313" key="5">
    <source>
        <dbReference type="Proteomes" id="UP000758603"/>
    </source>
</evidence>
<sequence>MGLSKLFTATLLAMRFVAPGAAVPTSSVHEIEARASSSYWLPNMSGQESAVFAEDSSYKVFRNVLDYGAKGDGSADDTDAINAAVQDGTRCMKGCDSQTAKPALVYFPPGTYKVSKPLVQTYYTQFVGDAVTPPTIKATSDFVGMAVIDSDPYENGANWYVNQNNFFRQVRNFVIDITDLAPSTGACIHWQVAQATSLQNIVFNMNPDKTSANKQQGIFMDNGSGGFMADLVFNGGGQGMFIGNQQFTTRNMTFNGCNTAIYLNWCWLWTMQDITINDAKTGIDMTSGIAAGFIQAGSFLLLDSIISNTEVGISTTYQIDNTMTNGTLILDNVDMSSSVPIAIQYAVDNSTVLAGNQKIASFAQGRSYDGSSGKAIQATQNGITKPEGLMSNGKVFTRTKPQYESLDKSSFVSAKSSGCKGDGSTDDTAAVQALFDKATEGQVIFFDHGAYLISDTIKVPADKKIKVVGEMWPLLMADGTKFNDEANPKPVFQVGEAGDVGDVEFSDLVIETKGSAPGAIMMQWNLAGSSAGTAGLWDVHFRIGGTSGTELQSDKCSKNPNATHEANTECVGAFMLFHATQTASVYVENCWFWVADHELDITDHNQIDIYNGRGVLIESQNPVWFWGTASEHSQLYNYQITNARNVWMSVIQTETAYMQGNPDATTPFTVNEGFFDPDFKTSCAGDSSSSCARTWGLRVMNSSDVYVFGGGLYSFFDNYAQDCLETESCQQNMISIEDSSVHMFGISTKASVNMLTLDGKVMAVDKDNRNNFCAAIAMFESDSGPTDGGSSSGGSASSSSASGSATSSRTAASTTEKASSTADSTATSANAASSATATATQASGSGSGAGGGYGSGSGSGSQSSGAEAGATSTSAVPVATATTAPSQGSGSGTDSGSGSGTGSGSGSSSSPSENDSATTIPITSSIPIPTGEAGAGSGTNSEQPNQVTVTVTATVTQQGLCTAS</sequence>
<evidence type="ECO:0000256" key="1">
    <source>
        <dbReference type="SAM" id="MobiDB-lite"/>
    </source>
</evidence>
<dbReference type="InterPro" id="IPR024535">
    <property type="entry name" value="RHGA/B-epi-like_pectate_lyase"/>
</dbReference>
<dbReference type="FunFam" id="2.160.20.10:FF:000023">
    <property type="entry name" value="Exo-beta-1,3-glucanase Exg0"/>
    <property type="match status" value="1"/>
</dbReference>
<dbReference type="CDD" id="cd23668">
    <property type="entry name" value="GH55_beta13glucanase-like"/>
    <property type="match status" value="1"/>
</dbReference>
<reference evidence="4" key="1">
    <citation type="journal article" date="2021" name="Nat. Commun.">
        <title>Genetic determinants of endophytism in the Arabidopsis root mycobiome.</title>
        <authorList>
            <person name="Mesny F."/>
            <person name="Miyauchi S."/>
            <person name="Thiergart T."/>
            <person name="Pickel B."/>
            <person name="Atanasova L."/>
            <person name="Karlsson M."/>
            <person name="Huettel B."/>
            <person name="Barry K.W."/>
            <person name="Haridas S."/>
            <person name="Chen C."/>
            <person name="Bauer D."/>
            <person name="Andreopoulos W."/>
            <person name="Pangilinan J."/>
            <person name="LaButti K."/>
            <person name="Riley R."/>
            <person name="Lipzen A."/>
            <person name="Clum A."/>
            <person name="Drula E."/>
            <person name="Henrissat B."/>
            <person name="Kohler A."/>
            <person name="Grigoriev I.V."/>
            <person name="Martin F.M."/>
            <person name="Hacquard S."/>
        </authorList>
    </citation>
    <scope>NUCLEOTIDE SEQUENCE</scope>
    <source>
        <strain evidence="4">MPI-SDFR-AT-0073</strain>
    </source>
</reference>
<dbReference type="Proteomes" id="UP000758603">
    <property type="component" value="Unassembled WGS sequence"/>
</dbReference>
<keyword evidence="5" id="KW-1185">Reference proteome</keyword>
<accession>A0A9P8ULP0</accession>
<protein>
    <submittedName>
        <fullName evidence="4">Family 55 glycoside hydrolase</fullName>
    </submittedName>
</protein>
<feature type="signal peptide" evidence="2">
    <location>
        <begin position="1"/>
        <end position="22"/>
    </location>
</feature>
<feature type="domain" description="Rhamnogalacturonase A/B/Epimerase-like pectate lyase" evidence="3">
    <location>
        <begin position="61"/>
        <end position="284"/>
    </location>
</feature>
<dbReference type="GeneID" id="70136215"/>
<dbReference type="Gene3D" id="2.160.20.10">
    <property type="entry name" value="Single-stranded right-handed beta-helix, Pectin lyase-like"/>
    <property type="match status" value="2"/>
</dbReference>
<feature type="compositionally biased region" description="Gly residues" evidence="1">
    <location>
        <begin position="845"/>
        <end position="859"/>
    </location>
</feature>
<keyword evidence="2" id="KW-0732">Signal</keyword>
<gene>
    <name evidence="4" type="ORF">BKA67DRAFT_658697</name>
</gene>
<keyword evidence="4" id="KW-0378">Hydrolase</keyword>
<dbReference type="SUPFAM" id="SSF51126">
    <property type="entry name" value="Pectin lyase-like"/>
    <property type="match status" value="2"/>
</dbReference>
<feature type="domain" description="Rhamnogalacturonase A/B/Epimerase-like pectate lyase" evidence="3">
    <location>
        <begin position="411"/>
        <end position="469"/>
    </location>
</feature>
<feature type="region of interest" description="Disordered" evidence="1">
    <location>
        <begin position="783"/>
        <end position="946"/>
    </location>
</feature>
<dbReference type="InterPro" id="IPR051801">
    <property type="entry name" value="GH28_Enzymes"/>
</dbReference>
<evidence type="ECO:0000256" key="2">
    <source>
        <dbReference type="SAM" id="SignalP"/>
    </source>
</evidence>
<dbReference type="EMBL" id="JAGPXC010000004">
    <property type="protein sequence ID" value="KAH6654398.1"/>
    <property type="molecule type" value="Genomic_DNA"/>
</dbReference>
<name>A0A9P8ULP0_9PEZI</name>
<dbReference type="OrthoDB" id="1046782at2759"/>
<dbReference type="GO" id="GO:0016787">
    <property type="term" value="F:hydrolase activity"/>
    <property type="evidence" value="ECO:0007669"/>
    <property type="project" value="UniProtKB-KW"/>
</dbReference>
<proteinExistence type="predicted"/>
<dbReference type="PANTHER" id="PTHR31339">
    <property type="entry name" value="PECTIN LYASE-RELATED"/>
    <property type="match status" value="1"/>
</dbReference>
<evidence type="ECO:0000259" key="3">
    <source>
        <dbReference type="Pfam" id="PF12708"/>
    </source>
</evidence>
<feature type="compositionally biased region" description="Low complexity" evidence="1">
    <location>
        <begin position="860"/>
        <end position="888"/>
    </location>
</feature>
<dbReference type="InterPro" id="IPR011050">
    <property type="entry name" value="Pectin_lyase_fold/virulence"/>
</dbReference>
<dbReference type="AlphaFoldDB" id="A0A9P8ULP0"/>
<feature type="compositionally biased region" description="Low complexity" evidence="1">
    <location>
        <begin position="793"/>
        <end position="844"/>
    </location>
</feature>
<dbReference type="InterPro" id="IPR012334">
    <property type="entry name" value="Pectin_lyas_fold"/>
</dbReference>